<dbReference type="InterPro" id="IPR001139">
    <property type="entry name" value="Glyco_hydro_30"/>
</dbReference>
<dbReference type="Gene3D" id="2.60.40.1180">
    <property type="entry name" value="Golgi alpha-mannosidase II"/>
    <property type="match status" value="1"/>
</dbReference>
<evidence type="ECO:0000313" key="9">
    <source>
        <dbReference type="Proteomes" id="UP000198131"/>
    </source>
</evidence>
<sequence>MMFPPFRLPLSTAGLLLLGLLASCGGNSSPDPAPQPPVVPPVTTEPSQVAQWLTTADRSTLFYKSTLALNFKDAVGQNPTIEVDTTQTFQTIDGFGYTLTGGSAQLLNQMTAATRATLLKELFATDGTNIGTSYLRISIGASDLDANVFTYDDASQPDPTLGQFSLAPDKTHLLPVLKEILAINPNIKILGSPWTAPAWMKTNNSFKGGSLKPEYYPAYAQYFVKYLQAMQAEGVRVDAVTLQNEPLNPDNNPSMEMSAPQQATFIRDHVGPAFKAAGLATKIILYDHNLDRTDYPLTVLQDPLAAQYVDGSAFHLYAGNIAGLSTVHNAFPNKNVYFTEQWIGGPGNFSGDLNWHVSNLIIGATRNWSRNVLEWNLAADQNYGPHTPGGCNTCLGALTINGNDVTRNTAYYTVAHAAKFVRPGSVRIGTNVPGSLQNVAFKNPEGKKVLIVLNTGSSQTFDIKYRGKVASTQLAAGSVGTYIW</sequence>
<dbReference type="Proteomes" id="UP000198131">
    <property type="component" value="Unassembled WGS sequence"/>
</dbReference>
<evidence type="ECO:0000259" key="6">
    <source>
        <dbReference type="Pfam" id="PF02055"/>
    </source>
</evidence>
<dbReference type="RefSeq" id="WP_245815469.1">
    <property type="nucleotide sequence ID" value="NZ_FYEW01000004.1"/>
</dbReference>
<protein>
    <submittedName>
        <fullName evidence="8">Glucosylceramidase</fullName>
    </submittedName>
</protein>
<name>A0A212UHN2_9BACT</name>
<evidence type="ECO:0000256" key="1">
    <source>
        <dbReference type="ARBA" id="ARBA00005382"/>
    </source>
</evidence>
<evidence type="ECO:0000256" key="2">
    <source>
        <dbReference type="ARBA" id="ARBA00022729"/>
    </source>
</evidence>
<accession>A0A212UHN2</accession>
<dbReference type="EMBL" id="FYEW01000004">
    <property type="protein sequence ID" value="SNC77673.1"/>
    <property type="molecule type" value="Genomic_DNA"/>
</dbReference>
<feature type="signal peptide" evidence="5">
    <location>
        <begin position="1"/>
        <end position="28"/>
    </location>
</feature>
<evidence type="ECO:0000256" key="3">
    <source>
        <dbReference type="ARBA" id="ARBA00022801"/>
    </source>
</evidence>
<dbReference type="Gene3D" id="3.20.20.80">
    <property type="entry name" value="Glycosidases"/>
    <property type="match status" value="1"/>
</dbReference>
<proteinExistence type="inferred from homology"/>
<dbReference type="PANTHER" id="PTHR11069:SF23">
    <property type="entry name" value="LYSOSOMAL ACID GLUCOSYLCERAMIDASE"/>
    <property type="match status" value="1"/>
</dbReference>
<dbReference type="GO" id="GO:0004348">
    <property type="term" value="F:glucosylceramidase activity"/>
    <property type="evidence" value="ECO:0007669"/>
    <property type="project" value="InterPro"/>
</dbReference>
<dbReference type="PROSITE" id="PS51257">
    <property type="entry name" value="PROKAR_LIPOPROTEIN"/>
    <property type="match status" value="1"/>
</dbReference>
<reference evidence="9" key="1">
    <citation type="submission" date="2017-06" db="EMBL/GenBank/DDBJ databases">
        <authorList>
            <person name="Varghese N."/>
            <person name="Submissions S."/>
        </authorList>
    </citation>
    <scope>NUCLEOTIDE SEQUENCE [LARGE SCALE GENOMIC DNA]</scope>
    <source>
        <strain evidence="9">DSM 11116</strain>
    </source>
</reference>
<evidence type="ECO:0000259" key="7">
    <source>
        <dbReference type="Pfam" id="PF17189"/>
    </source>
</evidence>
<dbReference type="SUPFAM" id="SSF51445">
    <property type="entry name" value="(Trans)glycosidases"/>
    <property type="match status" value="1"/>
</dbReference>
<gene>
    <name evidence="8" type="ORF">SAMN06265337_4273</name>
</gene>
<keyword evidence="9" id="KW-1185">Reference proteome</keyword>
<evidence type="ECO:0000256" key="5">
    <source>
        <dbReference type="SAM" id="SignalP"/>
    </source>
</evidence>
<dbReference type="InterPro" id="IPR033452">
    <property type="entry name" value="GH30_C"/>
</dbReference>
<keyword evidence="4" id="KW-0326">Glycosidase</keyword>
<keyword evidence="2 5" id="KW-0732">Signal</keyword>
<evidence type="ECO:0000256" key="4">
    <source>
        <dbReference type="RuleBase" id="RU361188"/>
    </source>
</evidence>
<feature type="domain" description="Glycosyl hydrolase family 30 TIM-barrel" evidence="6">
    <location>
        <begin position="92"/>
        <end position="421"/>
    </location>
</feature>
<comment type="similarity">
    <text evidence="1 4">Belongs to the glycosyl hydrolase 30 family.</text>
</comment>
<evidence type="ECO:0000313" key="8">
    <source>
        <dbReference type="EMBL" id="SNC77673.1"/>
    </source>
</evidence>
<dbReference type="GO" id="GO:0016020">
    <property type="term" value="C:membrane"/>
    <property type="evidence" value="ECO:0007669"/>
    <property type="project" value="GOC"/>
</dbReference>
<dbReference type="Pfam" id="PF02055">
    <property type="entry name" value="Glyco_hydro_30"/>
    <property type="match status" value="1"/>
</dbReference>
<dbReference type="GO" id="GO:0006680">
    <property type="term" value="P:glucosylceramide catabolic process"/>
    <property type="evidence" value="ECO:0007669"/>
    <property type="project" value="TreeGrafter"/>
</dbReference>
<keyword evidence="3 4" id="KW-0378">Hydrolase</keyword>
<feature type="domain" description="Glycosyl hydrolase family 30 beta sandwich" evidence="7">
    <location>
        <begin position="424"/>
        <end position="482"/>
    </location>
</feature>
<organism evidence="8 9">
    <name type="scientific">Hymenobacter gelipurpurascens</name>
    <dbReference type="NCBI Taxonomy" id="89968"/>
    <lineage>
        <taxon>Bacteria</taxon>
        <taxon>Pseudomonadati</taxon>
        <taxon>Bacteroidota</taxon>
        <taxon>Cytophagia</taxon>
        <taxon>Cytophagales</taxon>
        <taxon>Hymenobacteraceae</taxon>
        <taxon>Hymenobacter</taxon>
    </lineage>
</organism>
<dbReference type="InterPro" id="IPR017853">
    <property type="entry name" value="GH"/>
</dbReference>
<dbReference type="PANTHER" id="PTHR11069">
    <property type="entry name" value="GLUCOSYLCERAMIDASE"/>
    <property type="match status" value="1"/>
</dbReference>
<feature type="chain" id="PRO_5012690938" evidence="5">
    <location>
        <begin position="29"/>
        <end position="484"/>
    </location>
</feature>
<dbReference type="Pfam" id="PF17189">
    <property type="entry name" value="Glyco_hydro_30C"/>
    <property type="match status" value="1"/>
</dbReference>
<dbReference type="InterPro" id="IPR013780">
    <property type="entry name" value="Glyco_hydro_b"/>
</dbReference>
<dbReference type="InterPro" id="IPR033453">
    <property type="entry name" value="Glyco_hydro_30_TIM-barrel"/>
</dbReference>
<dbReference type="AlphaFoldDB" id="A0A212UHN2"/>